<dbReference type="GO" id="GO:0008237">
    <property type="term" value="F:metallopeptidase activity"/>
    <property type="evidence" value="ECO:0007669"/>
    <property type="project" value="InterPro"/>
</dbReference>
<accession>A0A816AX72</accession>
<evidence type="ECO:0000256" key="5">
    <source>
        <dbReference type="PIRSR" id="PIRSR601548-4"/>
    </source>
</evidence>
<organism evidence="6 8">
    <name type="scientific">Rotaria magnacalcarata</name>
    <dbReference type="NCBI Taxonomy" id="392030"/>
    <lineage>
        <taxon>Eukaryota</taxon>
        <taxon>Metazoa</taxon>
        <taxon>Spiralia</taxon>
        <taxon>Gnathifera</taxon>
        <taxon>Rotifera</taxon>
        <taxon>Eurotatoria</taxon>
        <taxon>Bdelloidea</taxon>
        <taxon>Philodinida</taxon>
        <taxon>Philodinidae</taxon>
        <taxon>Rotaria</taxon>
    </lineage>
</organism>
<evidence type="ECO:0000313" key="6">
    <source>
        <dbReference type="EMBL" id="CAF1603290.1"/>
    </source>
</evidence>
<evidence type="ECO:0000256" key="2">
    <source>
        <dbReference type="ARBA" id="ARBA00022729"/>
    </source>
</evidence>
<gene>
    <name evidence="6" type="ORF">CJN711_LOCUS35486</name>
    <name evidence="7" type="ORF">MBJ925_LOCUS36785</name>
</gene>
<dbReference type="InterPro" id="IPR001548">
    <property type="entry name" value="Peptidase_M2"/>
</dbReference>
<dbReference type="GO" id="GO:0006508">
    <property type="term" value="P:proteolysis"/>
    <property type="evidence" value="ECO:0007669"/>
    <property type="project" value="InterPro"/>
</dbReference>
<dbReference type="EMBL" id="CAJNRE010020372">
    <property type="protein sequence ID" value="CAF2229002.1"/>
    <property type="molecule type" value="Genomic_DNA"/>
</dbReference>
<sequence>MNRIPGLSLRSTINGEIEGIDYDQFEEYKHDYIELQRDFYATLNLKPSSANELLTKQKRVDSVRNQGGKEKIHSIWTSSLVLWNYDTNINKENERAQTRQTLLELPFNRKVIPIAKKFNAHLKDSKFDRLALKAVNHNDNDSKEISDLLSKLEDIYSTTKVCELNNSKKCYALDPYLIRFM</sequence>
<evidence type="ECO:0000313" key="8">
    <source>
        <dbReference type="Proteomes" id="UP000663855"/>
    </source>
</evidence>
<reference evidence="6" key="1">
    <citation type="submission" date="2021-02" db="EMBL/GenBank/DDBJ databases">
        <authorList>
            <person name="Nowell W R."/>
        </authorList>
    </citation>
    <scope>NUCLEOTIDE SEQUENCE</scope>
</reference>
<dbReference type="Proteomes" id="UP000663824">
    <property type="component" value="Unassembled WGS sequence"/>
</dbReference>
<proteinExistence type="inferred from homology"/>
<evidence type="ECO:0000256" key="3">
    <source>
        <dbReference type="ARBA" id="ARBA00023157"/>
    </source>
</evidence>
<dbReference type="GO" id="GO:0016020">
    <property type="term" value="C:membrane"/>
    <property type="evidence" value="ECO:0007669"/>
    <property type="project" value="InterPro"/>
</dbReference>
<dbReference type="GO" id="GO:0008241">
    <property type="term" value="F:peptidyl-dipeptidase activity"/>
    <property type="evidence" value="ECO:0007669"/>
    <property type="project" value="InterPro"/>
</dbReference>
<dbReference type="AlphaFoldDB" id="A0A816AX72"/>
<keyword evidence="4" id="KW-0325">Glycoprotein</keyword>
<keyword evidence="3 5" id="KW-1015">Disulfide bond</keyword>
<protein>
    <submittedName>
        <fullName evidence="6">Uncharacterized protein</fullName>
    </submittedName>
</protein>
<dbReference type="Proteomes" id="UP000663855">
    <property type="component" value="Unassembled WGS sequence"/>
</dbReference>
<feature type="disulfide bond" evidence="5">
    <location>
        <begin position="162"/>
        <end position="170"/>
    </location>
</feature>
<evidence type="ECO:0000313" key="7">
    <source>
        <dbReference type="EMBL" id="CAF2229002.1"/>
    </source>
</evidence>
<evidence type="ECO:0000256" key="1">
    <source>
        <dbReference type="ARBA" id="ARBA00008139"/>
    </source>
</evidence>
<comment type="caution">
    <text evidence="6">The sequence shown here is derived from an EMBL/GenBank/DDBJ whole genome shotgun (WGS) entry which is preliminary data.</text>
</comment>
<keyword evidence="2" id="KW-0732">Signal</keyword>
<dbReference type="Pfam" id="PF01401">
    <property type="entry name" value="Peptidase_M2"/>
    <property type="match status" value="1"/>
</dbReference>
<dbReference type="SUPFAM" id="SSF55486">
    <property type="entry name" value="Metalloproteases ('zincins'), catalytic domain"/>
    <property type="match status" value="1"/>
</dbReference>
<evidence type="ECO:0000256" key="4">
    <source>
        <dbReference type="ARBA" id="ARBA00023180"/>
    </source>
</evidence>
<name>A0A816AX72_9BILA</name>
<comment type="similarity">
    <text evidence="1">Belongs to the peptidase M2 family.</text>
</comment>
<dbReference type="EMBL" id="CAJNOV010017209">
    <property type="protein sequence ID" value="CAF1603290.1"/>
    <property type="molecule type" value="Genomic_DNA"/>
</dbReference>